<sequence length="155" mass="17024">MLQLPKRRGRRFALLGLSVFWVVAGVNHFVSPDFYVPMMPPYLPGHLELVYLSGVFEILGGILVLVPRVRAMAGWGLVALLLAIFPANIHMVLSPELFPDMSTGALYGRLPFQAVFLAWAYWATRPEVAESAEQSELTVVMGLIEELSEPAGAGN</sequence>
<feature type="transmembrane region" description="Helical" evidence="1">
    <location>
        <begin position="49"/>
        <end position="66"/>
    </location>
</feature>
<protein>
    <recommendedName>
        <fullName evidence="3">DoxX family protein</fullName>
    </recommendedName>
</protein>
<evidence type="ECO:0008006" key="3">
    <source>
        <dbReference type="Google" id="ProtNLM"/>
    </source>
</evidence>
<proteinExistence type="predicted"/>
<evidence type="ECO:0000256" key="1">
    <source>
        <dbReference type="SAM" id="Phobius"/>
    </source>
</evidence>
<evidence type="ECO:0000313" key="2">
    <source>
        <dbReference type="EMBL" id="SUZ73659.1"/>
    </source>
</evidence>
<keyword evidence="1" id="KW-0472">Membrane</keyword>
<dbReference type="PANTHER" id="PTHR36974:SF1">
    <property type="entry name" value="DOXX FAMILY MEMBRANE PROTEIN"/>
    <property type="match status" value="1"/>
</dbReference>
<dbReference type="AlphaFoldDB" id="A0A381Q5N6"/>
<dbReference type="PANTHER" id="PTHR36974">
    <property type="entry name" value="MEMBRANE PROTEIN-RELATED"/>
    <property type="match status" value="1"/>
</dbReference>
<name>A0A381Q5N6_9ZZZZ</name>
<reference evidence="2" key="1">
    <citation type="submission" date="2018-05" db="EMBL/GenBank/DDBJ databases">
        <authorList>
            <person name="Lanie J.A."/>
            <person name="Ng W.-L."/>
            <person name="Kazmierczak K.M."/>
            <person name="Andrzejewski T.M."/>
            <person name="Davidsen T.M."/>
            <person name="Wayne K.J."/>
            <person name="Tettelin H."/>
            <person name="Glass J.I."/>
            <person name="Rusch D."/>
            <person name="Podicherti R."/>
            <person name="Tsui H.-C.T."/>
            <person name="Winkler M.E."/>
        </authorList>
    </citation>
    <scope>NUCLEOTIDE SEQUENCE</scope>
</reference>
<gene>
    <name evidence="2" type="ORF">METZ01_LOCUS26513</name>
</gene>
<feature type="transmembrane region" description="Helical" evidence="1">
    <location>
        <begin position="73"/>
        <end position="93"/>
    </location>
</feature>
<dbReference type="EMBL" id="UINC01001185">
    <property type="protein sequence ID" value="SUZ73659.1"/>
    <property type="molecule type" value="Genomic_DNA"/>
</dbReference>
<organism evidence="2">
    <name type="scientific">marine metagenome</name>
    <dbReference type="NCBI Taxonomy" id="408172"/>
    <lineage>
        <taxon>unclassified sequences</taxon>
        <taxon>metagenomes</taxon>
        <taxon>ecological metagenomes</taxon>
    </lineage>
</organism>
<keyword evidence="1" id="KW-1133">Transmembrane helix</keyword>
<accession>A0A381Q5N6</accession>
<keyword evidence="1" id="KW-0812">Transmembrane</keyword>
<feature type="transmembrane region" description="Helical" evidence="1">
    <location>
        <begin position="12"/>
        <end position="29"/>
    </location>
</feature>